<dbReference type="EMBL" id="CP000267">
    <property type="protein sequence ID" value="ABD71600.1"/>
    <property type="molecule type" value="Genomic_DNA"/>
</dbReference>
<dbReference type="GO" id="GO:0051607">
    <property type="term" value="P:defense response to virus"/>
    <property type="evidence" value="ECO:0007669"/>
    <property type="project" value="UniProtKB-KW"/>
</dbReference>
<reference evidence="13" key="1">
    <citation type="submission" date="2006-02" db="EMBL/GenBank/DDBJ databases">
        <title>Complete sequence of chromosome of Rhodoferax ferrireducens DSM 15236.</title>
        <authorList>
            <person name="Copeland A."/>
            <person name="Lucas S."/>
            <person name="Lapidus A."/>
            <person name="Barry K."/>
            <person name="Detter J.C."/>
            <person name="Glavina del Rio T."/>
            <person name="Hammon N."/>
            <person name="Israni S."/>
            <person name="Pitluck S."/>
            <person name="Brettin T."/>
            <person name="Bruce D."/>
            <person name="Han C."/>
            <person name="Tapia R."/>
            <person name="Gilna P."/>
            <person name="Kiss H."/>
            <person name="Schmutz J."/>
            <person name="Larimer F."/>
            <person name="Land M."/>
            <person name="Kyrpides N."/>
            <person name="Ivanova N."/>
            <person name="Richardson P."/>
        </authorList>
    </citation>
    <scope>NUCLEOTIDE SEQUENCE [LARGE SCALE GENOMIC DNA]</scope>
    <source>
        <strain evidence="13">ATCC BAA-621 / DSM 15236 / T118</strain>
    </source>
</reference>
<evidence type="ECO:0000256" key="8">
    <source>
        <dbReference type="ARBA" id="ARBA00022840"/>
    </source>
</evidence>
<evidence type="ECO:0000256" key="4">
    <source>
        <dbReference type="ARBA" id="ARBA00022723"/>
    </source>
</evidence>
<dbReference type="Pfam" id="PF00270">
    <property type="entry name" value="DEAD"/>
    <property type="match status" value="1"/>
</dbReference>
<dbReference type="GO" id="GO:0004386">
    <property type="term" value="F:helicase activity"/>
    <property type="evidence" value="ECO:0007669"/>
    <property type="project" value="UniProtKB-KW"/>
</dbReference>
<dbReference type="KEGG" id="rfr:Rfer_3901"/>
<comment type="similarity">
    <text evidence="1">In the N-terminal section; belongs to the CRISPR-associated nuclease Cas3-HD family.</text>
</comment>
<dbReference type="HOGENOM" id="CLU_010123_0_0_4"/>
<evidence type="ECO:0000256" key="9">
    <source>
        <dbReference type="ARBA" id="ARBA00023118"/>
    </source>
</evidence>
<dbReference type="InterPro" id="IPR011545">
    <property type="entry name" value="DEAD/DEAH_box_helicase_dom"/>
</dbReference>
<feature type="domain" description="Helicase ATP-binding" evidence="10">
    <location>
        <begin position="279"/>
        <end position="464"/>
    </location>
</feature>
<evidence type="ECO:0000256" key="6">
    <source>
        <dbReference type="ARBA" id="ARBA00022801"/>
    </source>
</evidence>
<dbReference type="InterPro" id="IPR038257">
    <property type="entry name" value="CRISPR-assoc_Cas3_HD_sf"/>
</dbReference>
<protein>
    <submittedName>
        <fullName evidence="12">CRISPR-associated helicase, Cas3 family</fullName>
    </submittedName>
</protein>
<keyword evidence="13" id="KW-1185">Reference proteome</keyword>
<dbReference type="SUPFAM" id="SSF52540">
    <property type="entry name" value="P-loop containing nucleoside triphosphate hydrolases"/>
    <property type="match status" value="1"/>
</dbReference>
<dbReference type="CDD" id="cd09641">
    <property type="entry name" value="Cas3''_I"/>
    <property type="match status" value="1"/>
</dbReference>
<evidence type="ECO:0000313" key="13">
    <source>
        <dbReference type="Proteomes" id="UP000008332"/>
    </source>
</evidence>
<dbReference type="RefSeq" id="WP_011466163.1">
    <property type="nucleotide sequence ID" value="NC_007908.1"/>
</dbReference>
<keyword evidence="8" id="KW-0067">ATP-binding</keyword>
<dbReference type="PROSITE" id="PS51643">
    <property type="entry name" value="HD_CAS3"/>
    <property type="match status" value="1"/>
</dbReference>
<keyword evidence="4" id="KW-0479">Metal-binding</keyword>
<keyword evidence="7" id="KW-0347">Helicase</keyword>
<dbReference type="NCBIfam" id="TIGR01587">
    <property type="entry name" value="cas3_core"/>
    <property type="match status" value="1"/>
</dbReference>
<name>Q21RK3_ALBFT</name>
<accession>Q21RK3</accession>
<dbReference type="GO" id="GO:0003676">
    <property type="term" value="F:nucleic acid binding"/>
    <property type="evidence" value="ECO:0007669"/>
    <property type="project" value="InterPro"/>
</dbReference>
<dbReference type="InterPro" id="IPR054712">
    <property type="entry name" value="Cas3-like_dom"/>
</dbReference>
<dbReference type="InterPro" id="IPR027417">
    <property type="entry name" value="P-loop_NTPase"/>
</dbReference>
<sequence>MSKHIAHVRKADGAIQLLPDHLRGVARLTSEFASKIGLPQQGELIGLLHDLGKYSAEFQNYLKSAVELLNPDEDEFVDAKGLKGKVDHSTAGAQLVWQELAKFGQLGQIVAQILALCIASHHSGLIDCLSADENSLGDDSFSKRMNKQDGRSHLDEAQTVADDLVLLRAHALMAEPSMIHAIQSLVGKIIRLSPEKNDRNIVTQQHIGLLVRFLFSCLIDADRIDTADFENPRQAKLRMGGRYADWDTLCFRLEAHLANFTPRYPIDQLRQDISQHCFNAAKRRRGIFTLTVPTGGGKTLASLRFALHHAKTHQMERVIYVIPFTSIIDQNADVVRRILEPQGVVPGTVVLEHHSNLTPESQTWRSKMLSENWDAPVVYTTSVQFLETLFGSGTRGARRMHQLANAVLIFDEIQTLPVNCVHLFNNAISFLTKHCNSTVVLCTATQPLLDKVDAFKGAMQLADDHEIMPDVQGLFDDLKRVEVKNQLRHGGWSADDIAALALSEVERAQSCLVIVNTKIAAQAIYRQCKQRAEFKVYHLSTHMCPAHRKVILTQVRDDLQVQTPTLCISTQLIEAGVDVDFGCVIRFTAGLDSIAQAAGRCNRNGRQDCGIVHVINPQDENLNMLPDIRIGRDRAERVMSDFHENPGKFGNNLIGPQALAWYYQNYFYARSDEMTYPVSEKKLGHHDSLLNLLSCNTIASAEHSKAAGRAPDIYLRQSFMAAARAFKAIDAPTRGVLVPFEQAGRDLIADLCSAYMPDKEFDLLRKAQQYSVNVFPNVLEKLQKAGVVREVRPDTDILFLIDSRYYSTEFGLATTPEGNMEVLYG</sequence>
<dbReference type="GO" id="GO:0016787">
    <property type="term" value="F:hydrolase activity"/>
    <property type="evidence" value="ECO:0007669"/>
    <property type="project" value="UniProtKB-KW"/>
</dbReference>
<evidence type="ECO:0000256" key="2">
    <source>
        <dbReference type="ARBA" id="ARBA00009046"/>
    </source>
</evidence>
<dbReference type="GO" id="GO:0004518">
    <property type="term" value="F:nuclease activity"/>
    <property type="evidence" value="ECO:0007669"/>
    <property type="project" value="UniProtKB-KW"/>
</dbReference>
<dbReference type="SUPFAM" id="SSF109604">
    <property type="entry name" value="HD-domain/PDEase-like"/>
    <property type="match status" value="1"/>
</dbReference>
<dbReference type="eggNOG" id="COG1713">
    <property type="taxonomic scope" value="Bacteria"/>
</dbReference>
<evidence type="ECO:0000259" key="10">
    <source>
        <dbReference type="PROSITE" id="PS51192"/>
    </source>
</evidence>
<evidence type="ECO:0000256" key="1">
    <source>
        <dbReference type="ARBA" id="ARBA00006847"/>
    </source>
</evidence>
<dbReference type="Proteomes" id="UP000008332">
    <property type="component" value="Chromosome"/>
</dbReference>
<dbReference type="AlphaFoldDB" id="Q21RK3"/>
<dbReference type="GO" id="GO:0046872">
    <property type="term" value="F:metal ion binding"/>
    <property type="evidence" value="ECO:0007669"/>
    <property type="project" value="UniProtKB-KW"/>
</dbReference>
<dbReference type="InterPro" id="IPR006474">
    <property type="entry name" value="Helicase_Cas3_CRISPR-ass_core"/>
</dbReference>
<dbReference type="SMART" id="SM00487">
    <property type="entry name" value="DEXDc"/>
    <property type="match status" value="1"/>
</dbReference>
<keyword evidence="5" id="KW-0547">Nucleotide-binding</keyword>
<evidence type="ECO:0000256" key="7">
    <source>
        <dbReference type="ARBA" id="ARBA00022806"/>
    </source>
</evidence>
<evidence type="ECO:0000259" key="11">
    <source>
        <dbReference type="PROSITE" id="PS51643"/>
    </source>
</evidence>
<evidence type="ECO:0000256" key="3">
    <source>
        <dbReference type="ARBA" id="ARBA00022722"/>
    </source>
</evidence>
<dbReference type="GO" id="GO:0005524">
    <property type="term" value="F:ATP binding"/>
    <property type="evidence" value="ECO:0007669"/>
    <property type="project" value="UniProtKB-KW"/>
</dbReference>
<dbReference type="CDD" id="cd17930">
    <property type="entry name" value="DEXHc_cas3"/>
    <property type="match status" value="1"/>
</dbReference>
<gene>
    <name evidence="12" type="ordered locus">Rfer_3901</name>
</gene>
<dbReference type="Pfam" id="PF22590">
    <property type="entry name" value="Cas3-like_C_2"/>
    <property type="match status" value="1"/>
</dbReference>
<keyword evidence="9" id="KW-0051">Antiviral defense</keyword>
<dbReference type="Gene3D" id="1.10.3210.30">
    <property type="match status" value="1"/>
</dbReference>
<keyword evidence="3" id="KW-0540">Nuclease</keyword>
<evidence type="ECO:0000313" key="12">
    <source>
        <dbReference type="EMBL" id="ABD71600.1"/>
    </source>
</evidence>
<dbReference type="OrthoDB" id="9810236at2"/>
<dbReference type="InterPro" id="IPR014001">
    <property type="entry name" value="Helicase_ATP-bd"/>
</dbReference>
<proteinExistence type="inferred from homology"/>
<dbReference type="PROSITE" id="PS51192">
    <property type="entry name" value="HELICASE_ATP_BIND_1"/>
    <property type="match status" value="1"/>
</dbReference>
<feature type="domain" description="HD Cas3-type" evidence="11">
    <location>
        <begin position="11"/>
        <end position="224"/>
    </location>
</feature>
<dbReference type="Pfam" id="PF18019">
    <property type="entry name" value="Cas3_HD"/>
    <property type="match status" value="1"/>
</dbReference>
<dbReference type="InterPro" id="IPR001650">
    <property type="entry name" value="Helicase_C-like"/>
</dbReference>
<dbReference type="Gene3D" id="3.40.50.300">
    <property type="entry name" value="P-loop containing nucleotide triphosphate hydrolases"/>
    <property type="match status" value="2"/>
</dbReference>
<organism evidence="12 13">
    <name type="scientific">Albidiferax ferrireducens (strain ATCC BAA-621 / DSM 15236 / T118)</name>
    <name type="common">Rhodoferax ferrireducens</name>
    <dbReference type="NCBI Taxonomy" id="338969"/>
    <lineage>
        <taxon>Bacteria</taxon>
        <taxon>Pseudomonadati</taxon>
        <taxon>Pseudomonadota</taxon>
        <taxon>Betaproteobacteria</taxon>
        <taxon>Burkholderiales</taxon>
        <taxon>Comamonadaceae</taxon>
        <taxon>Rhodoferax</taxon>
    </lineage>
</organism>
<dbReference type="eggNOG" id="COG1203">
    <property type="taxonomic scope" value="Bacteria"/>
</dbReference>
<keyword evidence="6" id="KW-0378">Hydrolase</keyword>
<dbReference type="InterPro" id="IPR006483">
    <property type="entry name" value="CRISPR-assoc_Cas3_HD"/>
</dbReference>
<dbReference type="SMART" id="SM00490">
    <property type="entry name" value="HELICc"/>
    <property type="match status" value="1"/>
</dbReference>
<dbReference type="NCBIfam" id="TIGR01596">
    <property type="entry name" value="cas3_HD"/>
    <property type="match status" value="1"/>
</dbReference>
<evidence type="ECO:0000256" key="5">
    <source>
        <dbReference type="ARBA" id="ARBA00022741"/>
    </source>
</evidence>
<dbReference type="STRING" id="338969.Rfer_3901"/>
<comment type="similarity">
    <text evidence="2">In the central section; belongs to the CRISPR-associated helicase Cas3 family.</text>
</comment>